<accession>A0A4Q1BI33</accession>
<keyword evidence="3" id="KW-1185">Reference proteome</keyword>
<feature type="compositionally biased region" description="Low complexity" evidence="1">
    <location>
        <begin position="478"/>
        <end position="489"/>
    </location>
</feature>
<name>A0A4Q1BI33_TREME</name>
<comment type="caution">
    <text evidence="2">The sequence shown here is derived from an EMBL/GenBank/DDBJ whole genome shotgun (WGS) entry which is preliminary data.</text>
</comment>
<evidence type="ECO:0000256" key="1">
    <source>
        <dbReference type="SAM" id="MobiDB-lite"/>
    </source>
</evidence>
<organism evidence="2 3">
    <name type="scientific">Tremella mesenterica</name>
    <name type="common">Jelly fungus</name>
    <dbReference type="NCBI Taxonomy" id="5217"/>
    <lineage>
        <taxon>Eukaryota</taxon>
        <taxon>Fungi</taxon>
        <taxon>Dikarya</taxon>
        <taxon>Basidiomycota</taxon>
        <taxon>Agaricomycotina</taxon>
        <taxon>Tremellomycetes</taxon>
        <taxon>Tremellales</taxon>
        <taxon>Tremellaceae</taxon>
        <taxon>Tremella</taxon>
    </lineage>
</organism>
<evidence type="ECO:0000313" key="3">
    <source>
        <dbReference type="Proteomes" id="UP000289152"/>
    </source>
</evidence>
<feature type="compositionally biased region" description="Polar residues" evidence="1">
    <location>
        <begin position="142"/>
        <end position="156"/>
    </location>
</feature>
<sequence>MSSPSNLQLSPESQTSDGFLQEQDQSIPQQSTITQESTEHSLETPSQKKILTYIPIPRPDRLTQLTYPIGTSSLLNDRYVLYGATPDGPTEARTRGLEVVFDKPVDLFGTGFMVDEAWVSGPDLGRLFNPHQADDERVNLTTNDDTIGGETTQGGIHSTMPESDGMEGILPEETLNPSMTITSVMDGVIATFAEGIGVDSPNTQGEHEVDGGGANLGEAITTETTVGQMNETDARDTRTNRSIQLYVDGWKYEKPLVDMNRQEPVYQHQYVLNRGMIHLDPTSISISPYTSNLDNQTLPNNSSNILSFQARTMSPSPILSLKGTIDTRFQLVHIFPSPIGLVDQIQPVEPALLHLEPETEKLIEQQEQALSRWPLVDKSEEVYPGLRCEDSGVKSDEHWISWKGDITRRWLYDEKTYIPTWLKGKKYDVMATRPCYGALYEGWTLRSIEDDNSIHPNLSIQHSQNDQSIQTDHSIQDTSSTKNDTTKSTMKTKTKSKKTQVGKRTKLRSDWLSLDKDAAIHSTKLIINNENGEQGEIFVSFQGAEYDYDKESYRALVDISSVVVPLPETDSSKQDGHVLEKKETLTSLIKGGEYIMESDTNIHYIIRDIKSWRTYHTPEKFQIQLRSTSKIRSKDTPSQLESLALSSRMIFPQSETQIPTQVLRFREEGKGILDRREQGEIVFKGTAILDRLTDMVSTSPGHWVTFTRSWENEKSHHERRSMIEKGFKVIKSKMREEGCTKSQIGWIEEVELRTLSEIIIPATMTVYQPLSMVNVQMSGGKWKSNRKRLFSERGEGEERKSTRRQVDAF</sequence>
<feature type="region of interest" description="Disordered" evidence="1">
    <location>
        <begin position="456"/>
        <end position="504"/>
    </location>
</feature>
<feature type="compositionally biased region" description="Basic residues" evidence="1">
    <location>
        <begin position="490"/>
        <end position="504"/>
    </location>
</feature>
<dbReference type="Proteomes" id="UP000289152">
    <property type="component" value="Unassembled WGS sequence"/>
</dbReference>
<feature type="region of interest" description="Disordered" evidence="1">
    <location>
        <begin position="142"/>
        <end position="163"/>
    </location>
</feature>
<feature type="compositionally biased region" description="Polar residues" evidence="1">
    <location>
        <begin position="1"/>
        <end position="36"/>
    </location>
</feature>
<dbReference type="AlphaFoldDB" id="A0A4Q1BI33"/>
<feature type="region of interest" description="Disordered" evidence="1">
    <location>
        <begin position="1"/>
        <end position="46"/>
    </location>
</feature>
<gene>
    <name evidence="2" type="ORF">M231_05450</name>
</gene>
<dbReference type="InParanoid" id="A0A4Q1BI33"/>
<feature type="compositionally biased region" description="Polar residues" evidence="1">
    <location>
        <begin position="456"/>
        <end position="477"/>
    </location>
</feature>
<proteinExistence type="predicted"/>
<reference evidence="2 3" key="1">
    <citation type="submission" date="2016-06" db="EMBL/GenBank/DDBJ databases">
        <title>Evolution of pathogenesis and genome organization in the Tremellales.</title>
        <authorList>
            <person name="Cuomo C."/>
            <person name="Litvintseva A."/>
            <person name="Heitman J."/>
            <person name="Chen Y."/>
            <person name="Sun S."/>
            <person name="Springer D."/>
            <person name="Dromer F."/>
            <person name="Young S."/>
            <person name="Zeng Q."/>
            <person name="Chapman S."/>
            <person name="Gujja S."/>
            <person name="Saif S."/>
            <person name="Birren B."/>
        </authorList>
    </citation>
    <scope>NUCLEOTIDE SEQUENCE [LARGE SCALE GENOMIC DNA]</scope>
    <source>
        <strain evidence="2 3">ATCC 28783</strain>
    </source>
</reference>
<evidence type="ECO:0000313" key="2">
    <source>
        <dbReference type="EMBL" id="RXK37308.1"/>
    </source>
</evidence>
<dbReference type="VEuPathDB" id="FungiDB:TREMEDRAFT_63743"/>
<protein>
    <submittedName>
        <fullName evidence="2">Uncharacterized protein</fullName>
    </submittedName>
</protein>
<dbReference type="EMBL" id="SDIL01000072">
    <property type="protein sequence ID" value="RXK37308.1"/>
    <property type="molecule type" value="Genomic_DNA"/>
</dbReference>